<feature type="domain" description="MacB-like periplasmic core" evidence="9">
    <location>
        <begin position="374"/>
        <end position="556"/>
    </location>
</feature>
<accession>A0A7C4ZQJ5</accession>
<proteinExistence type="inferred from homology"/>
<feature type="non-terminal residue" evidence="10">
    <location>
        <position position="715"/>
    </location>
</feature>
<dbReference type="Pfam" id="PF12704">
    <property type="entry name" value="MacB_PCD"/>
    <property type="match status" value="2"/>
</dbReference>
<keyword evidence="4 7" id="KW-1133">Transmembrane helix</keyword>
<dbReference type="Proteomes" id="UP000885759">
    <property type="component" value="Unassembled WGS sequence"/>
</dbReference>
<feature type="transmembrane region" description="Helical" evidence="7">
    <location>
        <begin position="372"/>
        <end position="393"/>
    </location>
</feature>
<gene>
    <name evidence="10" type="ORF">ENK37_01090</name>
</gene>
<keyword evidence="2" id="KW-1003">Cell membrane</keyword>
<keyword evidence="3 7" id="KW-0812">Transmembrane</keyword>
<evidence type="ECO:0000256" key="4">
    <source>
        <dbReference type="ARBA" id="ARBA00022989"/>
    </source>
</evidence>
<feature type="domain" description="MacB-like periplasmic core" evidence="9">
    <location>
        <begin position="16"/>
        <end position="207"/>
    </location>
</feature>
<dbReference type="InterPro" id="IPR050250">
    <property type="entry name" value="Macrolide_Exporter_MacB"/>
</dbReference>
<feature type="domain" description="ABC3 transporter permease C-terminal" evidence="8">
    <location>
        <begin position="629"/>
        <end position="712"/>
    </location>
</feature>
<feature type="transmembrane region" description="Helical" evidence="7">
    <location>
        <begin position="240"/>
        <end position="261"/>
    </location>
</feature>
<evidence type="ECO:0000256" key="6">
    <source>
        <dbReference type="ARBA" id="ARBA00038076"/>
    </source>
</evidence>
<organism evidence="10">
    <name type="scientific">Oceanithermus profundus</name>
    <dbReference type="NCBI Taxonomy" id="187137"/>
    <lineage>
        <taxon>Bacteria</taxon>
        <taxon>Thermotogati</taxon>
        <taxon>Deinococcota</taxon>
        <taxon>Deinococci</taxon>
        <taxon>Thermales</taxon>
        <taxon>Thermaceae</taxon>
        <taxon>Oceanithermus</taxon>
    </lineage>
</organism>
<feature type="domain" description="ABC3 transporter permease C-terminal" evidence="8">
    <location>
        <begin position="246"/>
        <end position="355"/>
    </location>
</feature>
<evidence type="ECO:0000259" key="8">
    <source>
        <dbReference type="Pfam" id="PF02687"/>
    </source>
</evidence>
<sequence>MVASIRLLQGAIALVSTALTAALLMLGLATYQHAQNELADLTRVVGKDTLLIERDWSQKGIIVTPAFETDLRAFTQKLDGFRKIAFRASRGKSPNRFQYYAAYVTPAYFEVRRYPLARGRVFAPGAREAVVGHDHAKLFKRKIVVRGDEVRVVGVLESVSRRGGPDRLTDGTVFVPFTMTGTLIPTEAVVLFESERQLDAARKEIAQWLKEQGYPYSVTVLASQYGLELRNRLRKIMGGALLWGLLASLLTASANLSTYGYTRALERVRELGIRRAAGANARDTLRESLIESLVWALGGLAFGTTSAFLLSGWFSRETGLAATPTRLSIGMVALGMVLITLSAAFPAARWAAHQPPAGAIRGITSSLPQKRLGLAFVGLTVGMAAFGAQLGIVHSANEYARKMVGNISTNSATYTSFLYLRRYSMTDPRGATPLNYKDYQALRESDLADALHRTAYVEHYLVRLTGPKGKLFTYVSAYEGFYPDIAGARMVAGSWPRPGNKEVAVGRELAAKLFGDTPTALRSTLPFLGQTWRIAGVYAGAGRPLPGNLAENQLVLLRSALGGTLPRARAEILVEKKPGVDDGIFDEIGRFLTMRHANPGLHPVTPLRRVDFVPEFRDVLARLAAAYRLLAVVILLLAGAGLAAQTLMIARLETRTLGVRRAVGGSRVRVFAELLWPLLAAALLAGAVGTAAGAAVSFLVVRAQEATWSLPWAQL</sequence>
<comment type="subcellular location">
    <subcellularLocation>
        <location evidence="1">Cell membrane</location>
        <topology evidence="1">Multi-pass membrane protein</topology>
    </subcellularLocation>
</comment>
<dbReference type="GO" id="GO:0005886">
    <property type="term" value="C:plasma membrane"/>
    <property type="evidence" value="ECO:0007669"/>
    <property type="project" value="UniProtKB-SubCell"/>
</dbReference>
<evidence type="ECO:0000256" key="7">
    <source>
        <dbReference type="SAM" id="Phobius"/>
    </source>
</evidence>
<feature type="transmembrane region" description="Helical" evidence="7">
    <location>
        <begin position="12"/>
        <end position="31"/>
    </location>
</feature>
<dbReference type="PANTHER" id="PTHR30572:SF4">
    <property type="entry name" value="ABC TRANSPORTER PERMEASE YTRF"/>
    <property type="match status" value="1"/>
</dbReference>
<evidence type="ECO:0000256" key="1">
    <source>
        <dbReference type="ARBA" id="ARBA00004651"/>
    </source>
</evidence>
<dbReference type="GO" id="GO:0022857">
    <property type="term" value="F:transmembrane transporter activity"/>
    <property type="evidence" value="ECO:0007669"/>
    <property type="project" value="TreeGrafter"/>
</dbReference>
<evidence type="ECO:0000256" key="2">
    <source>
        <dbReference type="ARBA" id="ARBA00022475"/>
    </source>
</evidence>
<feature type="transmembrane region" description="Helical" evidence="7">
    <location>
        <begin position="327"/>
        <end position="352"/>
    </location>
</feature>
<dbReference type="Pfam" id="PF02687">
    <property type="entry name" value="FtsX"/>
    <property type="match status" value="2"/>
</dbReference>
<protein>
    <submittedName>
        <fullName evidence="10">FtsX-like permease family protein</fullName>
    </submittedName>
</protein>
<reference evidence="10" key="1">
    <citation type="journal article" date="2020" name="mSystems">
        <title>Genome- and Community-Level Interaction Insights into Carbon Utilization and Element Cycling Functions of Hydrothermarchaeota in Hydrothermal Sediment.</title>
        <authorList>
            <person name="Zhou Z."/>
            <person name="Liu Y."/>
            <person name="Xu W."/>
            <person name="Pan J."/>
            <person name="Luo Z.H."/>
            <person name="Li M."/>
        </authorList>
    </citation>
    <scope>NUCLEOTIDE SEQUENCE [LARGE SCALE GENOMIC DNA]</scope>
    <source>
        <strain evidence="10">HyVt-570</strain>
    </source>
</reference>
<dbReference type="EMBL" id="DRPZ01000029">
    <property type="protein sequence ID" value="HGY08640.1"/>
    <property type="molecule type" value="Genomic_DNA"/>
</dbReference>
<dbReference type="PANTHER" id="PTHR30572">
    <property type="entry name" value="MEMBRANE COMPONENT OF TRANSPORTER-RELATED"/>
    <property type="match status" value="1"/>
</dbReference>
<evidence type="ECO:0000256" key="5">
    <source>
        <dbReference type="ARBA" id="ARBA00023136"/>
    </source>
</evidence>
<evidence type="ECO:0000259" key="9">
    <source>
        <dbReference type="Pfam" id="PF12704"/>
    </source>
</evidence>
<keyword evidence="5 7" id="KW-0472">Membrane</keyword>
<comment type="caution">
    <text evidence="10">The sequence shown here is derived from an EMBL/GenBank/DDBJ whole genome shotgun (WGS) entry which is preliminary data.</text>
</comment>
<feature type="transmembrane region" description="Helical" evidence="7">
    <location>
        <begin position="674"/>
        <end position="701"/>
    </location>
</feature>
<name>A0A7C4ZQJ5_9DEIN</name>
<evidence type="ECO:0000313" key="10">
    <source>
        <dbReference type="EMBL" id="HGY08640.1"/>
    </source>
</evidence>
<feature type="transmembrane region" description="Helical" evidence="7">
    <location>
        <begin position="293"/>
        <end position="315"/>
    </location>
</feature>
<dbReference type="InterPro" id="IPR003838">
    <property type="entry name" value="ABC3_permease_C"/>
</dbReference>
<comment type="similarity">
    <text evidence="6">Belongs to the ABC-4 integral membrane protein family.</text>
</comment>
<dbReference type="AlphaFoldDB" id="A0A7C4ZQJ5"/>
<dbReference type="InterPro" id="IPR025857">
    <property type="entry name" value="MacB_PCD"/>
</dbReference>
<evidence type="ECO:0000256" key="3">
    <source>
        <dbReference type="ARBA" id="ARBA00022692"/>
    </source>
</evidence>
<feature type="transmembrane region" description="Helical" evidence="7">
    <location>
        <begin position="626"/>
        <end position="650"/>
    </location>
</feature>